<evidence type="ECO:0008006" key="9">
    <source>
        <dbReference type="Google" id="ProtNLM"/>
    </source>
</evidence>
<dbReference type="PANTHER" id="PTHR23291:SF50">
    <property type="entry name" value="PROTEIN LIFEGUARD 4"/>
    <property type="match status" value="1"/>
</dbReference>
<gene>
    <name evidence="7" type="ordered locus">AZOLI_3002</name>
</gene>
<dbReference type="AlphaFoldDB" id="G7Z423"/>
<keyword evidence="4 6" id="KW-1133">Transmembrane helix</keyword>
<comment type="subcellular location">
    <subcellularLocation>
        <location evidence="1">Membrane</location>
        <topology evidence="1">Multi-pass membrane protein</topology>
    </subcellularLocation>
</comment>
<organism evidence="7 8">
    <name type="scientific">Azospirillum lipoferum (strain 4B)</name>
    <dbReference type="NCBI Taxonomy" id="862719"/>
    <lineage>
        <taxon>Bacteria</taxon>
        <taxon>Pseudomonadati</taxon>
        <taxon>Pseudomonadota</taxon>
        <taxon>Alphaproteobacteria</taxon>
        <taxon>Rhodospirillales</taxon>
        <taxon>Azospirillaceae</taxon>
        <taxon>Azospirillum</taxon>
    </lineage>
</organism>
<dbReference type="EMBL" id="FQ311868">
    <property type="protein sequence ID" value="CBS88171.1"/>
    <property type="molecule type" value="Genomic_DNA"/>
</dbReference>
<dbReference type="KEGG" id="ali:AZOLI_3002"/>
<dbReference type="Pfam" id="PF01027">
    <property type="entry name" value="Bax1-I"/>
    <property type="match status" value="1"/>
</dbReference>
<protein>
    <recommendedName>
        <fullName evidence="9">Bax inhibitor-1/YccA family protein</fullName>
    </recommendedName>
</protein>
<evidence type="ECO:0000313" key="8">
    <source>
        <dbReference type="Proteomes" id="UP000005667"/>
    </source>
</evidence>
<dbReference type="PANTHER" id="PTHR23291">
    <property type="entry name" value="BAX INHIBITOR-RELATED"/>
    <property type="match status" value="1"/>
</dbReference>
<dbReference type="CDD" id="cd10432">
    <property type="entry name" value="BI-1-like_bacterial"/>
    <property type="match status" value="1"/>
</dbReference>
<keyword evidence="3 6" id="KW-0812">Transmembrane</keyword>
<dbReference type="GO" id="GO:0005886">
    <property type="term" value="C:plasma membrane"/>
    <property type="evidence" value="ECO:0007669"/>
    <property type="project" value="TreeGrafter"/>
</dbReference>
<feature type="transmembrane region" description="Helical" evidence="6">
    <location>
        <begin position="212"/>
        <end position="236"/>
    </location>
</feature>
<feature type="transmembrane region" description="Helical" evidence="6">
    <location>
        <begin position="67"/>
        <end position="84"/>
    </location>
</feature>
<evidence type="ECO:0000313" key="7">
    <source>
        <dbReference type="EMBL" id="CBS88171.1"/>
    </source>
</evidence>
<evidence type="ECO:0000256" key="5">
    <source>
        <dbReference type="ARBA" id="ARBA00023136"/>
    </source>
</evidence>
<feature type="transmembrane region" description="Helical" evidence="6">
    <location>
        <begin position="120"/>
        <end position="138"/>
    </location>
</feature>
<keyword evidence="5 6" id="KW-0472">Membrane</keyword>
<evidence type="ECO:0000256" key="3">
    <source>
        <dbReference type="ARBA" id="ARBA00022692"/>
    </source>
</evidence>
<feature type="transmembrane region" description="Helical" evidence="6">
    <location>
        <begin position="150"/>
        <end position="168"/>
    </location>
</feature>
<dbReference type="RefSeq" id="WP_014249145.1">
    <property type="nucleotide sequence ID" value="NC_016622.1"/>
</dbReference>
<evidence type="ECO:0000256" key="6">
    <source>
        <dbReference type="RuleBase" id="RU004379"/>
    </source>
</evidence>
<feature type="transmembrane region" description="Helical" evidence="6">
    <location>
        <begin position="35"/>
        <end position="61"/>
    </location>
</feature>
<keyword evidence="8" id="KW-1185">Reference proteome</keyword>
<sequence length="245" mass="26633">MADPTYNRFATAGRATDRGYFDEGLRQHMLRVYNYMGAGLILTGLVAALVSSSPAMMAAIFGTPLKWVVMLAPLAFVMVLSFGIQRLSFASAQMIFWAYCGAMGLSMSAIFLVFTGASIALTFFVTAATFLAMSLYGYTTKADLSKMGSFLMMGVIGLVIAGLANIFFQSPALHFAISAIGVLIFTGLTAYDTQAIKESYAEGYDHESTGKLALMGALTLYLDFINLFQFLLQFLLQFLGQRNND</sequence>
<dbReference type="OrthoDB" id="9793828at2"/>
<proteinExistence type="inferred from homology"/>
<accession>G7Z423</accession>
<comment type="similarity">
    <text evidence="2 6">Belongs to the BI1 family.</text>
</comment>
<dbReference type="HOGENOM" id="CLU_058671_1_1_5"/>
<reference evidence="8" key="1">
    <citation type="journal article" date="2011" name="PLoS Genet.">
        <title>Azospirillum genomes reveal transition of bacteria from aquatic to terrestrial environments.</title>
        <authorList>
            <person name="Wisniewski-Dye F."/>
            <person name="Borziak K."/>
            <person name="Khalsa-Moyers G."/>
            <person name="Alexandre G."/>
            <person name="Sukharnikov L.O."/>
            <person name="Wuichet K."/>
            <person name="Hurst G.B."/>
            <person name="McDonald W.H."/>
            <person name="Robertson J.S."/>
            <person name="Barbe V."/>
            <person name="Calteau A."/>
            <person name="Rouy Z."/>
            <person name="Mangenot S."/>
            <person name="Prigent-Combaret C."/>
            <person name="Normand P."/>
            <person name="Boyer M."/>
            <person name="Siguier P."/>
            <person name="Dessaux Y."/>
            <person name="Elmerich C."/>
            <person name="Condemine G."/>
            <person name="Krishnen G."/>
            <person name="Kennedy I."/>
            <person name="Paterson A.H."/>
            <person name="Gonzalez V."/>
            <person name="Mavingui P."/>
            <person name="Zhulin I.B."/>
        </authorList>
    </citation>
    <scope>NUCLEOTIDE SEQUENCE [LARGE SCALE GENOMIC DNA]</scope>
    <source>
        <strain evidence="8">4B</strain>
    </source>
</reference>
<evidence type="ECO:0000256" key="1">
    <source>
        <dbReference type="ARBA" id="ARBA00004141"/>
    </source>
</evidence>
<dbReference type="InterPro" id="IPR006214">
    <property type="entry name" value="Bax_inhibitor_1-related"/>
</dbReference>
<dbReference type="Proteomes" id="UP000005667">
    <property type="component" value="Chromosome"/>
</dbReference>
<name>G7Z423_AZOL4</name>
<dbReference type="STRING" id="862719.AZOLI_3002"/>
<evidence type="ECO:0000256" key="4">
    <source>
        <dbReference type="ARBA" id="ARBA00022989"/>
    </source>
</evidence>
<feature type="transmembrane region" description="Helical" evidence="6">
    <location>
        <begin position="174"/>
        <end position="191"/>
    </location>
</feature>
<evidence type="ECO:0000256" key="2">
    <source>
        <dbReference type="ARBA" id="ARBA00010350"/>
    </source>
</evidence>